<evidence type="ECO:0000313" key="2">
    <source>
        <dbReference type="EMBL" id="ANP27957.1"/>
    </source>
</evidence>
<name>A0A1B0ZJ34_9MICO</name>
<dbReference type="InterPro" id="IPR027417">
    <property type="entry name" value="P-loop_NTPase"/>
</dbReference>
<proteinExistence type="predicted"/>
<dbReference type="CDD" id="cd02042">
    <property type="entry name" value="ParAB_family"/>
    <property type="match status" value="1"/>
</dbReference>
<dbReference type="RefSeq" id="WP_052126951.1">
    <property type="nucleotide sequence ID" value="NZ_CP012117.1"/>
</dbReference>
<protein>
    <recommendedName>
        <fullName evidence="1">CobQ/CobB/MinD/ParA nucleotide binding domain-containing protein</fullName>
    </recommendedName>
</protein>
<dbReference type="Proteomes" id="UP000092596">
    <property type="component" value="Chromosome"/>
</dbReference>
<evidence type="ECO:0000313" key="3">
    <source>
        <dbReference type="Proteomes" id="UP000092596"/>
    </source>
</evidence>
<dbReference type="STRING" id="1630135.DAD186_14070"/>
<dbReference type="Gene3D" id="3.40.50.300">
    <property type="entry name" value="P-loop containing nucleotide triphosphate hydrolases"/>
    <property type="match status" value="1"/>
</dbReference>
<evidence type="ECO:0000259" key="1">
    <source>
        <dbReference type="Pfam" id="PF01656"/>
    </source>
</evidence>
<accession>A0A1B0ZJ34</accession>
<feature type="domain" description="CobQ/CobB/MinD/ParA nucleotide binding" evidence="1">
    <location>
        <begin position="3"/>
        <end position="162"/>
    </location>
</feature>
<reference evidence="2 3" key="1">
    <citation type="submission" date="2015-06" db="EMBL/GenBank/DDBJ databases">
        <title>Investigation of pathophysiology for high-risk pregnancy and development of treatment modality based on it.</title>
        <authorList>
            <person name="Kim B.-C."/>
            <person name="Lim S."/>
        </authorList>
    </citation>
    <scope>NUCLEOTIDE SEQUENCE [LARGE SCALE GENOMIC DNA]</scope>
    <source>
        <strain evidence="2 3">AD1-86</strain>
    </source>
</reference>
<sequence>MKITIANTKGGVAKTTSAMMLATVLSDAGMSVEVWDADPQGSATRWAMVAEENREPLNFEVLAVNQVSAARPVPRRIDMVLVDTSPNAANISQAAVETSDLTVIPTGASPDDLARTVKTLEVVQNIGCQARVLLTQAEPHTVPFRDAVQRLREVGAPLLEEVAVKAVRIRDEAVRRPRRTFGYDAIARELGLLA</sequence>
<dbReference type="AlphaFoldDB" id="A0A1B0ZJ34"/>
<dbReference type="KEGG" id="dva:DAD186_14070"/>
<dbReference type="PANTHER" id="PTHR13696:SF96">
    <property type="entry name" value="COBQ_COBB_MIND_PARA NUCLEOTIDE BINDING DOMAIN-CONTAINING PROTEIN"/>
    <property type="match status" value="1"/>
</dbReference>
<organism evidence="2 3">
    <name type="scientific">Dermabacter vaginalis</name>
    <dbReference type="NCBI Taxonomy" id="1630135"/>
    <lineage>
        <taxon>Bacteria</taxon>
        <taxon>Bacillati</taxon>
        <taxon>Actinomycetota</taxon>
        <taxon>Actinomycetes</taxon>
        <taxon>Micrococcales</taxon>
        <taxon>Dermabacteraceae</taxon>
        <taxon>Dermabacter</taxon>
    </lineage>
</organism>
<dbReference type="PANTHER" id="PTHR13696">
    <property type="entry name" value="P-LOOP CONTAINING NUCLEOSIDE TRIPHOSPHATE HYDROLASE"/>
    <property type="match status" value="1"/>
</dbReference>
<dbReference type="EMBL" id="CP012117">
    <property type="protein sequence ID" value="ANP27957.1"/>
    <property type="molecule type" value="Genomic_DNA"/>
</dbReference>
<dbReference type="InterPro" id="IPR050678">
    <property type="entry name" value="DNA_Partitioning_ATPase"/>
</dbReference>
<gene>
    <name evidence="2" type="ORF">DAD186_14070</name>
</gene>
<dbReference type="Pfam" id="PF01656">
    <property type="entry name" value="CbiA"/>
    <property type="match status" value="1"/>
</dbReference>
<dbReference type="InterPro" id="IPR002586">
    <property type="entry name" value="CobQ/CobB/MinD/ParA_Nub-bd_dom"/>
</dbReference>
<dbReference type="SUPFAM" id="SSF52540">
    <property type="entry name" value="P-loop containing nucleoside triphosphate hydrolases"/>
    <property type="match status" value="1"/>
</dbReference>